<accession>A0A1Y0VV30</accession>
<dbReference type="Proteomes" id="UP000196118">
    <property type="component" value="Chromosome"/>
</dbReference>
<evidence type="ECO:0000313" key="1">
    <source>
        <dbReference type="EMBL" id="ARW19679.1"/>
    </source>
</evidence>
<proteinExistence type="predicted"/>
<organism evidence="1 2">
    <name type="scientific">Pediococcus pentosaceus</name>
    <dbReference type="NCBI Taxonomy" id="1255"/>
    <lineage>
        <taxon>Bacteria</taxon>
        <taxon>Bacillati</taxon>
        <taxon>Bacillota</taxon>
        <taxon>Bacilli</taxon>
        <taxon>Lactobacillales</taxon>
        <taxon>Lactobacillaceae</taxon>
        <taxon>Pediococcus</taxon>
    </lineage>
</organism>
<evidence type="ECO:0000313" key="2">
    <source>
        <dbReference type="Proteomes" id="UP000196118"/>
    </source>
</evidence>
<sequence length="152" mass="17950">MNQEQLQELIDKVGVSELEKAIKMRKSKLSYVNVFKDVAIQREDFKSVNDQHETTKLLPFYDIGGPYARKYQIEDVGWNLGLREVHTKLYYGDIHDDIRKLVFSLLGEKNGKRLDEDELKFARSAYVKLKELYLNLYDLRLMNLESRKEGMK</sequence>
<protein>
    <submittedName>
        <fullName evidence="1">Uncharacterized protein</fullName>
    </submittedName>
</protein>
<dbReference type="AlphaFoldDB" id="A0A1Y0VV30"/>
<gene>
    <name evidence="1" type="ORF">S100892_01106</name>
</gene>
<dbReference type="EMBL" id="CP021474">
    <property type="protein sequence ID" value="ARW19679.1"/>
    <property type="molecule type" value="Genomic_DNA"/>
</dbReference>
<reference evidence="1 2" key="1">
    <citation type="submission" date="2017-05" db="EMBL/GenBank/DDBJ databases">
        <title>Genome sequence of Pediococcus pentosaceus strain SRCM100892.</title>
        <authorList>
            <person name="Cho S.H."/>
        </authorList>
    </citation>
    <scope>NUCLEOTIDE SEQUENCE [LARGE SCALE GENOMIC DNA]</scope>
    <source>
        <strain evidence="1 2">SRCM100892</strain>
    </source>
</reference>
<name>A0A1Y0VV30_PEDPE</name>